<gene>
    <name evidence="2" type="ORF">QBC46DRAFT_389761</name>
</gene>
<keyword evidence="1" id="KW-0732">Signal</keyword>
<feature type="signal peptide" evidence="1">
    <location>
        <begin position="1"/>
        <end position="19"/>
    </location>
</feature>
<dbReference type="Proteomes" id="UP001303473">
    <property type="component" value="Unassembled WGS sequence"/>
</dbReference>
<comment type="caution">
    <text evidence="2">The sequence shown here is derived from an EMBL/GenBank/DDBJ whole genome shotgun (WGS) entry which is preliminary data.</text>
</comment>
<dbReference type="AlphaFoldDB" id="A0AAN6S3H9"/>
<evidence type="ECO:0008006" key="4">
    <source>
        <dbReference type="Google" id="ProtNLM"/>
    </source>
</evidence>
<proteinExistence type="predicted"/>
<organism evidence="2 3">
    <name type="scientific">Diplogelasinospora grovesii</name>
    <dbReference type="NCBI Taxonomy" id="303347"/>
    <lineage>
        <taxon>Eukaryota</taxon>
        <taxon>Fungi</taxon>
        <taxon>Dikarya</taxon>
        <taxon>Ascomycota</taxon>
        <taxon>Pezizomycotina</taxon>
        <taxon>Sordariomycetes</taxon>
        <taxon>Sordariomycetidae</taxon>
        <taxon>Sordariales</taxon>
        <taxon>Diplogelasinosporaceae</taxon>
        <taxon>Diplogelasinospora</taxon>
    </lineage>
</organism>
<evidence type="ECO:0000313" key="3">
    <source>
        <dbReference type="Proteomes" id="UP001303473"/>
    </source>
</evidence>
<feature type="chain" id="PRO_5042869302" description="Secreted protein" evidence="1">
    <location>
        <begin position="20"/>
        <end position="76"/>
    </location>
</feature>
<name>A0AAN6S3H9_9PEZI</name>
<accession>A0AAN6S3H9</accession>
<evidence type="ECO:0000256" key="1">
    <source>
        <dbReference type="SAM" id="SignalP"/>
    </source>
</evidence>
<reference evidence="3" key="1">
    <citation type="journal article" date="2023" name="Mol. Phylogenet. Evol.">
        <title>Genome-scale phylogeny and comparative genomics of the fungal order Sordariales.</title>
        <authorList>
            <person name="Hensen N."/>
            <person name="Bonometti L."/>
            <person name="Westerberg I."/>
            <person name="Brannstrom I.O."/>
            <person name="Guillou S."/>
            <person name="Cros-Aarteil S."/>
            <person name="Calhoun S."/>
            <person name="Haridas S."/>
            <person name="Kuo A."/>
            <person name="Mondo S."/>
            <person name="Pangilinan J."/>
            <person name="Riley R."/>
            <person name="LaButti K."/>
            <person name="Andreopoulos B."/>
            <person name="Lipzen A."/>
            <person name="Chen C."/>
            <person name="Yan M."/>
            <person name="Daum C."/>
            <person name="Ng V."/>
            <person name="Clum A."/>
            <person name="Steindorff A."/>
            <person name="Ohm R.A."/>
            <person name="Martin F."/>
            <person name="Silar P."/>
            <person name="Natvig D.O."/>
            <person name="Lalanne C."/>
            <person name="Gautier V."/>
            <person name="Ament-Velasquez S.L."/>
            <person name="Kruys A."/>
            <person name="Hutchinson M.I."/>
            <person name="Powell A.J."/>
            <person name="Barry K."/>
            <person name="Miller A.N."/>
            <person name="Grigoriev I.V."/>
            <person name="Debuchy R."/>
            <person name="Gladieux P."/>
            <person name="Hiltunen Thoren M."/>
            <person name="Johannesson H."/>
        </authorList>
    </citation>
    <scope>NUCLEOTIDE SEQUENCE [LARGE SCALE GENOMIC DNA]</scope>
    <source>
        <strain evidence="3">CBS 340.73</strain>
    </source>
</reference>
<dbReference type="EMBL" id="MU853825">
    <property type="protein sequence ID" value="KAK3938658.1"/>
    <property type="molecule type" value="Genomic_DNA"/>
</dbReference>
<keyword evidence="3" id="KW-1185">Reference proteome</keyword>
<protein>
    <recommendedName>
        <fullName evidence="4">Secreted protein</fullName>
    </recommendedName>
</protein>
<evidence type="ECO:0000313" key="2">
    <source>
        <dbReference type="EMBL" id="KAK3938658.1"/>
    </source>
</evidence>
<sequence length="76" mass="8526">MTNGFVSLLFQFFCLVSRGRPFSGLPTTTFLGHGAVIKLRMASMTCHFYLWKMGIPRQFPQDLGENHHTPVVLAAV</sequence>